<evidence type="ECO:0008006" key="4">
    <source>
        <dbReference type="Google" id="ProtNLM"/>
    </source>
</evidence>
<dbReference type="InterPro" id="IPR011978">
    <property type="entry name" value="YgfB-like"/>
</dbReference>
<dbReference type="Proteomes" id="UP000076830">
    <property type="component" value="Chromosome"/>
</dbReference>
<evidence type="ECO:0000313" key="2">
    <source>
        <dbReference type="EMBL" id="ANB16062.1"/>
    </source>
</evidence>
<accession>A0A167G1U7</accession>
<dbReference type="Gene3D" id="1.20.120.740">
    <property type="entry name" value="YgfB uncharacterised protein family UPF0149, PF03695"/>
    <property type="match status" value="1"/>
</dbReference>
<dbReference type="RefSeq" id="WP_067642476.1">
    <property type="nucleotide sequence ID" value="NZ_CP015249.1"/>
</dbReference>
<feature type="compositionally biased region" description="Basic residues" evidence="1">
    <location>
        <begin position="212"/>
        <end position="223"/>
    </location>
</feature>
<dbReference type="AlphaFoldDB" id="A0A167G1U7"/>
<keyword evidence="3" id="KW-1185">Reference proteome</keyword>
<name>A0A167G1U7_9GAMM</name>
<organism evidence="2 3">
    <name type="scientific">Dokdonella koreensis DS-123</name>
    <dbReference type="NCBI Taxonomy" id="1300342"/>
    <lineage>
        <taxon>Bacteria</taxon>
        <taxon>Pseudomonadati</taxon>
        <taxon>Pseudomonadota</taxon>
        <taxon>Gammaproteobacteria</taxon>
        <taxon>Lysobacterales</taxon>
        <taxon>Rhodanobacteraceae</taxon>
        <taxon>Dokdonella</taxon>
    </lineage>
</organism>
<reference evidence="2 3" key="1">
    <citation type="submission" date="2016-04" db="EMBL/GenBank/DDBJ databases">
        <title>Complete genome sequence of Dokdonella koreensis DS-123T.</title>
        <authorList>
            <person name="Kim J.F."/>
            <person name="Lee H."/>
            <person name="Kwak M.-J."/>
        </authorList>
    </citation>
    <scope>NUCLEOTIDE SEQUENCE [LARGE SCALE GENOMIC DNA]</scope>
    <source>
        <strain evidence="2 3">DS-123</strain>
    </source>
</reference>
<dbReference type="SUPFAM" id="SSF101327">
    <property type="entry name" value="YgfB-like"/>
    <property type="match status" value="1"/>
</dbReference>
<feature type="compositionally biased region" description="Low complexity" evidence="1">
    <location>
        <begin position="202"/>
        <end position="211"/>
    </location>
</feature>
<dbReference type="OrthoDB" id="570299at2"/>
<protein>
    <recommendedName>
        <fullName evidence="4">YecA family protein</fullName>
    </recommendedName>
</protein>
<evidence type="ECO:0000313" key="3">
    <source>
        <dbReference type="Proteomes" id="UP000076830"/>
    </source>
</evidence>
<gene>
    <name evidence="2" type="ORF">I596_22</name>
</gene>
<dbReference type="Pfam" id="PF03695">
    <property type="entry name" value="UPF0149"/>
    <property type="match status" value="1"/>
</dbReference>
<dbReference type="EMBL" id="CP015249">
    <property type="protein sequence ID" value="ANB16062.1"/>
    <property type="molecule type" value="Genomic_DNA"/>
</dbReference>
<dbReference type="NCBIfam" id="TIGR02292">
    <property type="entry name" value="ygfB_yecA"/>
    <property type="match status" value="1"/>
</dbReference>
<dbReference type="KEGG" id="dko:I596_22"/>
<evidence type="ECO:0000256" key="1">
    <source>
        <dbReference type="SAM" id="MobiDB-lite"/>
    </source>
</evidence>
<dbReference type="STRING" id="1300342.I596_22"/>
<dbReference type="PATRIC" id="fig|1300342.3.peg.22"/>
<proteinExistence type="predicted"/>
<feature type="region of interest" description="Disordered" evidence="1">
    <location>
        <begin position="194"/>
        <end position="223"/>
    </location>
</feature>
<sequence length="223" mass="24432">MTDHDWPSSPSDSELEELDQFLRAHGGDEDLLLDGVHGLLTALAIGPAPAKPEEWLPDVLHEPFTDPAEGQRVLQLLAHLNDSIAPELETGAYEPILGEVDDDDEGSTVYTARGWCEGFSRGIDLRASAWESRLGQDTQLMELLGPIIALAIDDGVFEADAEFAELSDEEYDECLAHIPSVVAAVADYWRNHPPSAEEQRAAQDAAASRRPGMQRRRGGRTLH</sequence>
<dbReference type="InterPro" id="IPR036255">
    <property type="entry name" value="YgfB-like_sf"/>
</dbReference>